<reference evidence="2 3" key="1">
    <citation type="submission" date="2021-06" db="EMBL/GenBank/DDBJ databases">
        <authorList>
            <person name="Palmer J.M."/>
        </authorList>
    </citation>
    <scope>NUCLEOTIDE SEQUENCE [LARGE SCALE GENOMIC DNA]</scope>
    <source>
        <strain evidence="3">if_2019</strain>
        <tissue evidence="2">Muscle</tissue>
    </source>
</reference>
<organism evidence="2 3">
    <name type="scientific">Ilyodon furcidens</name>
    <name type="common">goldbreast splitfin</name>
    <dbReference type="NCBI Taxonomy" id="33524"/>
    <lineage>
        <taxon>Eukaryota</taxon>
        <taxon>Metazoa</taxon>
        <taxon>Chordata</taxon>
        <taxon>Craniata</taxon>
        <taxon>Vertebrata</taxon>
        <taxon>Euteleostomi</taxon>
        <taxon>Actinopterygii</taxon>
        <taxon>Neopterygii</taxon>
        <taxon>Teleostei</taxon>
        <taxon>Neoteleostei</taxon>
        <taxon>Acanthomorphata</taxon>
        <taxon>Ovalentaria</taxon>
        <taxon>Atherinomorphae</taxon>
        <taxon>Cyprinodontiformes</taxon>
        <taxon>Goodeidae</taxon>
        <taxon>Ilyodon</taxon>
    </lineage>
</organism>
<protein>
    <recommendedName>
        <fullName evidence="1">BACK domain-containing protein</fullName>
    </recommendedName>
</protein>
<proteinExistence type="predicted"/>
<evidence type="ECO:0000313" key="3">
    <source>
        <dbReference type="Proteomes" id="UP001482620"/>
    </source>
</evidence>
<comment type="caution">
    <text evidence="2">The sequence shown here is derived from an EMBL/GenBank/DDBJ whole genome shotgun (WGS) entry which is preliminary data.</text>
</comment>
<sequence>MPSVNIFKGYEYFCKAVYKLEVAGQEEILRVSKEDLVAYLSNDSLNTKAEELVYETVIKWIKQDPISRVQVIKRKAFFSPMFFSDFLFFFTLSKYCSYNDTKTSRCYLLITEGSDPVGMQSSIRTFLR</sequence>
<gene>
    <name evidence="2" type="ORF">ILYODFUR_003522</name>
</gene>
<accession>A0ABV0SI79</accession>
<evidence type="ECO:0000259" key="1">
    <source>
        <dbReference type="SMART" id="SM00875"/>
    </source>
</evidence>
<name>A0ABV0SI79_9TELE</name>
<dbReference type="SMART" id="SM00875">
    <property type="entry name" value="BACK"/>
    <property type="match status" value="1"/>
</dbReference>
<dbReference type="Pfam" id="PF07707">
    <property type="entry name" value="BACK"/>
    <property type="match status" value="1"/>
</dbReference>
<dbReference type="Gene3D" id="1.25.40.420">
    <property type="match status" value="1"/>
</dbReference>
<dbReference type="InterPro" id="IPR011705">
    <property type="entry name" value="BACK"/>
</dbReference>
<feature type="domain" description="BACK" evidence="1">
    <location>
        <begin position="3"/>
        <end position="88"/>
    </location>
</feature>
<keyword evidence="3" id="KW-1185">Reference proteome</keyword>
<dbReference type="EMBL" id="JAHRIQ010000183">
    <property type="protein sequence ID" value="MEQ2220255.1"/>
    <property type="molecule type" value="Genomic_DNA"/>
</dbReference>
<dbReference type="Proteomes" id="UP001482620">
    <property type="component" value="Unassembled WGS sequence"/>
</dbReference>
<evidence type="ECO:0000313" key="2">
    <source>
        <dbReference type="EMBL" id="MEQ2220255.1"/>
    </source>
</evidence>